<dbReference type="Gene3D" id="3.90.180.10">
    <property type="entry name" value="Medium-chain alcohol dehydrogenases, catalytic domain"/>
    <property type="match status" value="1"/>
</dbReference>
<dbReference type="OrthoDB" id="9805663at2"/>
<dbReference type="InterPro" id="IPR036291">
    <property type="entry name" value="NAD(P)-bd_dom_sf"/>
</dbReference>
<dbReference type="SMART" id="SM00829">
    <property type="entry name" value="PKS_ER"/>
    <property type="match status" value="1"/>
</dbReference>
<proteinExistence type="predicted"/>
<comment type="caution">
    <text evidence="3">The sequence shown here is derived from an EMBL/GenBank/DDBJ whole genome shotgun (WGS) entry which is preliminary data.</text>
</comment>
<feature type="domain" description="Enoyl reductase (ER)" evidence="2">
    <location>
        <begin position="16"/>
        <end position="333"/>
    </location>
</feature>
<dbReference type="Pfam" id="PF00107">
    <property type="entry name" value="ADH_zinc_N"/>
    <property type="match status" value="1"/>
</dbReference>
<dbReference type="EMBL" id="MIGZ01000114">
    <property type="protein sequence ID" value="ODQ88858.1"/>
    <property type="molecule type" value="Genomic_DNA"/>
</dbReference>
<reference evidence="4" key="1">
    <citation type="submission" date="2016-09" db="EMBL/GenBank/DDBJ databases">
        <authorList>
            <person name="Greninger A.L."/>
            <person name="Jerome K.R."/>
            <person name="Mcnair B."/>
            <person name="Wallis C."/>
            <person name="Fang F."/>
        </authorList>
    </citation>
    <scope>NUCLEOTIDE SEQUENCE [LARGE SCALE GENOMIC DNA]</scope>
    <source>
        <strain evidence="4">M7</strain>
    </source>
</reference>
<keyword evidence="1" id="KW-0560">Oxidoreductase</keyword>
<evidence type="ECO:0000259" key="2">
    <source>
        <dbReference type="SMART" id="SM00829"/>
    </source>
</evidence>
<dbReference type="GO" id="GO:0016628">
    <property type="term" value="F:oxidoreductase activity, acting on the CH-CH group of donors, NAD or NADP as acceptor"/>
    <property type="evidence" value="ECO:0007669"/>
    <property type="project" value="InterPro"/>
</dbReference>
<dbReference type="FunFam" id="3.40.50.720:FF:000121">
    <property type="entry name" value="Prostaglandin reductase 2"/>
    <property type="match status" value="1"/>
</dbReference>
<dbReference type="InterPro" id="IPR045010">
    <property type="entry name" value="MDR_fam"/>
</dbReference>
<dbReference type="InterPro" id="IPR013149">
    <property type="entry name" value="ADH-like_C"/>
</dbReference>
<organism evidence="3 4">
    <name type="scientific">Mycolicibacterium holsaticum</name>
    <dbReference type="NCBI Taxonomy" id="152142"/>
    <lineage>
        <taxon>Bacteria</taxon>
        <taxon>Bacillati</taxon>
        <taxon>Actinomycetota</taxon>
        <taxon>Actinomycetes</taxon>
        <taxon>Mycobacteriales</taxon>
        <taxon>Mycobacteriaceae</taxon>
        <taxon>Mycolicibacterium</taxon>
    </lineage>
</organism>
<evidence type="ECO:0000313" key="4">
    <source>
        <dbReference type="Proteomes" id="UP000094243"/>
    </source>
</evidence>
<dbReference type="AlphaFoldDB" id="A0A1E3RG64"/>
<gene>
    <name evidence="3" type="ORF">BHQ17_18195</name>
</gene>
<keyword evidence="4" id="KW-1185">Reference proteome</keyword>
<sequence>MSDQNRRLVLAQRPSGLVNESTVRMESQPVPEISDGEALVKVRYLSIDPTIRTWMDDVPSYLPPIQLDEVIRSGGVGEVIESRCAAYRPGQLVFGMTGWQDYAVVDAGERAMQVLPDGVPAPLAIGVLGVTGMTAYFGLTDVGGLKPGDVVVVSGAAGATGSTAGQIAKLKGAAKVVGIAGGPQKCAHIVDELGFDDAIDYKNEDVAARLRETCPDGIDLYFDNVGGPILDDCLANIAMRGRVVLCGAISTYNSDGPPPGPSNYLNLLVRRGRMEGFIVLDYLDRFPTAQLEVGGWIAEGKIKSSEHIVEGLESAPDALNLLFSGGNTGKVIVEL</sequence>
<dbReference type="SUPFAM" id="SSF51735">
    <property type="entry name" value="NAD(P)-binding Rossmann-fold domains"/>
    <property type="match status" value="1"/>
</dbReference>
<dbReference type="RefSeq" id="WP_069406537.1">
    <property type="nucleotide sequence ID" value="NZ_MIGZ01000114.1"/>
</dbReference>
<name>A0A1E3RG64_9MYCO</name>
<dbReference type="PANTHER" id="PTHR43205:SF7">
    <property type="entry name" value="PROSTAGLANDIN REDUCTASE 1"/>
    <property type="match status" value="1"/>
</dbReference>
<protein>
    <submittedName>
        <fullName evidence="3">NADP-dependent oxidoreductase</fullName>
    </submittedName>
</protein>
<dbReference type="InterPro" id="IPR011032">
    <property type="entry name" value="GroES-like_sf"/>
</dbReference>
<dbReference type="PANTHER" id="PTHR43205">
    <property type="entry name" value="PROSTAGLANDIN REDUCTASE"/>
    <property type="match status" value="1"/>
</dbReference>
<dbReference type="SUPFAM" id="SSF50129">
    <property type="entry name" value="GroES-like"/>
    <property type="match status" value="1"/>
</dbReference>
<dbReference type="CDD" id="cd05288">
    <property type="entry name" value="PGDH"/>
    <property type="match status" value="1"/>
</dbReference>
<accession>A0A1E3RG64</accession>
<dbReference type="InterPro" id="IPR020843">
    <property type="entry name" value="ER"/>
</dbReference>
<evidence type="ECO:0000256" key="1">
    <source>
        <dbReference type="ARBA" id="ARBA00023002"/>
    </source>
</evidence>
<evidence type="ECO:0000313" key="3">
    <source>
        <dbReference type="EMBL" id="ODQ88858.1"/>
    </source>
</evidence>
<dbReference type="Proteomes" id="UP000094243">
    <property type="component" value="Unassembled WGS sequence"/>
</dbReference>
<dbReference type="Gene3D" id="3.40.50.720">
    <property type="entry name" value="NAD(P)-binding Rossmann-like Domain"/>
    <property type="match status" value="1"/>
</dbReference>
<dbReference type="InterPro" id="IPR041694">
    <property type="entry name" value="ADH_N_2"/>
</dbReference>
<dbReference type="Pfam" id="PF16884">
    <property type="entry name" value="ADH_N_2"/>
    <property type="match status" value="1"/>
</dbReference>